<protein>
    <submittedName>
        <fullName evidence="2">Uncharacterized protein</fullName>
    </submittedName>
</protein>
<reference evidence="2 3" key="1">
    <citation type="journal article" date="2019" name="Commun. Biol.">
        <title>The bagworm genome reveals a unique fibroin gene that provides high tensile strength.</title>
        <authorList>
            <person name="Kono N."/>
            <person name="Nakamura H."/>
            <person name="Ohtoshi R."/>
            <person name="Tomita M."/>
            <person name="Numata K."/>
            <person name="Arakawa K."/>
        </authorList>
    </citation>
    <scope>NUCLEOTIDE SEQUENCE [LARGE SCALE GENOMIC DNA]</scope>
</reference>
<feature type="compositionally biased region" description="Low complexity" evidence="1">
    <location>
        <begin position="318"/>
        <end position="334"/>
    </location>
</feature>
<dbReference type="EMBL" id="BGZK01000027">
    <property type="protein sequence ID" value="GBP07661.1"/>
    <property type="molecule type" value="Genomic_DNA"/>
</dbReference>
<evidence type="ECO:0000313" key="2">
    <source>
        <dbReference type="EMBL" id="GBP07661.1"/>
    </source>
</evidence>
<feature type="region of interest" description="Disordered" evidence="1">
    <location>
        <begin position="141"/>
        <end position="161"/>
    </location>
</feature>
<accession>A0A4C1T325</accession>
<proteinExistence type="predicted"/>
<sequence length="401" mass="43861">MRVKGKGAHYRGMQPVLIAFATRCAPNRAGAAPTRPRRLHAPSRYHTGLARLRRAENAPTIMSGLINWRGSRSKSAPLFHVSRCLRFCRGVARRAGAGFDGARPEGARDEAGVTGSADRYHWRASRLRPWGLSPHLRSALTAAGARRSPGSRSGNAKREPGINRLHGCRRKLVLLAFSPAAARPPPASRLLTRYYSRVSSIVAAARAAPYLAIRVITGRYLAHRIASIVSACAISSPAAPGPPNSTPPISSRYCQCEVGVRTVGCCARVAVLLYLGHKRCVDEEEHAIHQSGYIVDATTSPWSERDETDENESIVRKSAPAPAARSRTSARASPCQPPPRRGLIIEMSSLIVPLHYIHLPRQVHRRSALFHIVTTIILCRGGNSVRSAQRYMTLFVRKDVK</sequence>
<gene>
    <name evidence="2" type="ORF">EVAR_2780_1</name>
</gene>
<dbReference type="AlphaFoldDB" id="A0A4C1T325"/>
<feature type="region of interest" description="Disordered" evidence="1">
    <location>
        <begin position="299"/>
        <end position="339"/>
    </location>
</feature>
<dbReference type="Proteomes" id="UP000299102">
    <property type="component" value="Unassembled WGS sequence"/>
</dbReference>
<evidence type="ECO:0000313" key="3">
    <source>
        <dbReference type="Proteomes" id="UP000299102"/>
    </source>
</evidence>
<comment type="caution">
    <text evidence="2">The sequence shown here is derived from an EMBL/GenBank/DDBJ whole genome shotgun (WGS) entry which is preliminary data.</text>
</comment>
<name>A0A4C1T325_EUMVA</name>
<keyword evidence="3" id="KW-1185">Reference proteome</keyword>
<evidence type="ECO:0000256" key="1">
    <source>
        <dbReference type="SAM" id="MobiDB-lite"/>
    </source>
</evidence>
<organism evidence="2 3">
    <name type="scientific">Eumeta variegata</name>
    <name type="common">Bagworm moth</name>
    <name type="synonym">Eumeta japonica</name>
    <dbReference type="NCBI Taxonomy" id="151549"/>
    <lineage>
        <taxon>Eukaryota</taxon>
        <taxon>Metazoa</taxon>
        <taxon>Ecdysozoa</taxon>
        <taxon>Arthropoda</taxon>
        <taxon>Hexapoda</taxon>
        <taxon>Insecta</taxon>
        <taxon>Pterygota</taxon>
        <taxon>Neoptera</taxon>
        <taxon>Endopterygota</taxon>
        <taxon>Lepidoptera</taxon>
        <taxon>Glossata</taxon>
        <taxon>Ditrysia</taxon>
        <taxon>Tineoidea</taxon>
        <taxon>Psychidae</taxon>
        <taxon>Oiketicinae</taxon>
        <taxon>Eumeta</taxon>
    </lineage>
</organism>